<evidence type="ECO:0000256" key="1">
    <source>
        <dbReference type="SAM" id="SignalP"/>
    </source>
</evidence>
<evidence type="ECO:0000313" key="2">
    <source>
        <dbReference type="EMBL" id="QED27110.1"/>
    </source>
</evidence>
<reference evidence="2 3" key="1">
    <citation type="submission" date="2019-08" db="EMBL/GenBank/DDBJ databases">
        <authorList>
            <person name="Liang Q."/>
        </authorList>
    </citation>
    <scope>NUCLEOTIDE SEQUENCE [LARGE SCALE GENOMIC DNA]</scope>
    <source>
        <strain evidence="2 3">V1718</strain>
    </source>
</reference>
<organism evidence="2 3">
    <name type="scientific">Microvenator marinus</name>
    <dbReference type="NCBI Taxonomy" id="2600177"/>
    <lineage>
        <taxon>Bacteria</taxon>
        <taxon>Deltaproteobacteria</taxon>
        <taxon>Bradymonadales</taxon>
        <taxon>Microvenatoraceae</taxon>
        <taxon>Microvenator</taxon>
    </lineage>
</organism>
<sequence length="451" mass="49092">MKLNQKNALKNFTWIALSAFVFGCAGAEESINEAADAENDAFLSVDGKADGLGPAEGSAEAKGVLAVVNTLTLDALDDDVALDSRAAASIANARVGADGVLLTADDHRITTLAELDEIPWVGSRAFSKLLTYAQDYGYIGYEHVYLIHGFEEGSEEAQIILSVANSLSFEELDFDVALDARAAQGIINARAKNPISSLAKLDEAPYVGASAFEKLLEYGQNNALPTSYDPFDSSLNNVAKITQEEAIALFAPGASTTTLGEFEFFQRLRPCNELTGCGEWDYLSALRFDQIAYQIVYFSGGNTHPECHSFRDAIYNSNTDKTGNIGLEVKNGEIVVAMDSPLTGTQKCEGSVTSSESTCSEFRSQVRAQISQSSLCSSGWSGTTVIGASNVLYPDIYRENQRAYNRDQIETLKLNFHVTRDFIRGFSSYESYRDADGNYNEIEYVIFGQIK</sequence>
<dbReference type="Proteomes" id="UP000321595">
    <property type="component" value="Chromosome"/>
</dbReference>
<gene>
    <name evidence="2" type="ORF">FRD01_07615</name>
</gene>
<feature type="chain" id="PRO_5022980685" evidence="1">
    <location>
        <begin position="28"/>
        <end position="451"/>
    </location>
</feature>
<dbReference type="KEGG" id="bbae:FRD01_07615"/>
<proteinExistence type="predicted"/>
<feature type="signal peptide" evidence="1">
    <location>
        <begin position="1"/>
        <end position="27"/>
    </location>
</feature>
<evidence type="ECO:0000313" key="3">
    <source>
        <dbReference type="Proteomes" id="UP000321595"/>
    </source>
</evidence>
<accession>A0A5B8XNB1</accession>
<dbReference type="EMBL" id="CP042467">
    <property type="protein sequence ID" value="QED27110.1"/>
    <property type="molecule type" value="Genomic_DNA"/>
</dbReference>
<protein>
    <submittedName>
        <fullName evidence="2">Uncharacterized protein</fullName>
    </submittedName>
</protein>
<name>A0A5B8XNB1_9DELT</name>
<dbReference type="AlphaFoldDB" id="A0A5B8XNB1"/>
<dbReference type="RefSeq" id="WP_146958795.1">
    <property type="nucleotide sequence ID" value="NZ_CP042467.1"/>
</dbReference>
<keyword evidence="3" id="KW-1185">Reference proteome</keyword>
<dbReference type="OrthoDB" id="5380655at2"/>
<keyword evidence="1" id="KW-0732">Signal</keyword>
<dbReference type="PROSITE" id="PS51257">
    <property type="entry name" value="PROKAR_LIPOPROTEIN"/>
    <property type="match status" value="1"/>
</dbReference>